<dbReference type="GO" id="GO:0005615">
    <property type="term" value="C:extracellular space"/>
    <property type="evidence" value="ECO:0007669"/>
    <property type="project" value="TreeGrafter"/>
</dbReference>
<dbReference type="GO" id="GO:0016020">
    <property type="term" value="C:membrane"/>
    <property type="evidence" value="ECO:0007669"/>
    <property type="project" value="TreeGrafter"/>
</dbReference>
<comment type="similarity">
    <text evidence="1">Belongs to the peptidase M1 family.</text>
</comment>
<dbReference type="AlphaFoldDB" id="A0A9Q0MUD1"/>
<feature type="domain" description="ERAP1-like C-terminal" evidence="2">
    <location>
        <begin position="43"/>
        <end position="359"/>
    </location>
</feature>
<evidence type="ECO:0000313" key="3">
    <source>
        <dbReference type="EMBL" id="KAJ6637239.1"/>
    </source>
</evidence>
<dbReference type="OrthoDB" id="6750768at2759"/>
<keyword evidence="3" id="KW-0645">Protease</keyword>
<dbReference type="Pfam" id="PF11838">
    <property type="entry name" value="ERAP1_C"/>
    <property type="match status" value="1"/>
</dbReference>
<dbReference type="GO" id="GO:0004177">
    <property type="term" value="F:aminopeptidase activity"/>
    <property type="evidence" value="ECO:0007669"/>
    <property type="project" value="UniProtKB-KW"/>
</dbReference>
<evidence type="ECO:0000256" key="1">
    <source>
        <dbReference type="ARBA" id="ARBA00010136"/>
    </source>
</evidence>
<keyword evidence="3" id="KW-0031">Aminopeptidase</keyword>
<dbReference type="GO" id="GO:0005737">
    <property type="term" value="C:cytoplasm"/>
    <property type="evidence" value="ECO:0007669"/>
    <property type="project" value="TreeGrafter"/>
</dbReference>
<evidence type="ECO:0000313" key="4">
    <source>
        <dbReference type="Proteomes" id="UP001151699"/>
    </source>
</evidence>
<dbReference type="Gene3D" id="2.60.40.1910">
    <property type="match status" value="1"/>
</dbReference>
<accession>A0A9Q0MUD1</accession>
<keyword evidence="3" id="KW-0378">Hydrolase</keyword>
<evidence type="ECO:0000259" key="2">
    <source>
        <dbReference type="Pfam" id="PF11838"/>
    </source>
</evidence>
<protein>
    <submittedName>
        <fullName evidence="3">Aminopeptidase N</fullName>
    </submittedName>
</protein>
<sequence length="380" mass="43263">KKPKIPTRWSFPVNYITDVENVTDVLWFHNSDVTFQLAAEIKWIKVNAGQMGYYRVLYNEDNWQNIIEELRRDHGTFSALDRIGLISDAFTLCHANLLSCEVTLNLISYLPSELNWGPITTALRHLEKWRRILKYSECFLMLTEFVKSILLKPSEIVGWNNTGKEEIRLLRPEVLLASVLWEDTNAISQAKQLLQNYLNNSSAVISPNLREVVYTGAVLSGEYQFWQFCWTQYSSLRGTPEASTERLQLLRALGKTKDAWLQNRLLSHVVTLPPNEVVQVLEAISGTPTGGAMACRFLQAKWYDLQSKMGAGSVLFAKVISSITKYGATKFDYDELKSLVHRFGDGPGMRTLNMTLSSVAANVEWVSRSQSAIFNWVEVH</sequence>
<dbReference type="Proteomes" id="UP001151699">
    <property type="component" value="Chromosome X"/>
</dbReference>
<name>A0A9Q0MUD1_9DIPT</name>
<reference evidence="3" key="1">
    <citation type="submission" date="2022-07" db="EMBL/GenBank/DDBJ databases">
        <authorList>
            <person name="Trinca V."/>
            <person name="Uliana J.V.C."/>
            <person name="Torres T.T."/>
            <person name="Ward R.J."/>
            <person name="Monesi N."/>
        </authorList>
    </citation>
    <scope>NUCLEOTIDE SEQUENCE</scope>
    <source>
        <strain evidence="3">HSMRA1968</strain>
        <tissue evidence="3">Whole embryos</tissue>
    </source>
</reference>
<organism evidence="3 4">
    <name type="scientific">Pseudolycoriella hygida</name>
    <dbReference type="NCBI Taxonomy" id="35572"/>
    <lineage>
        <taxon>Eukaryota</taxon>
        <taxon>Metazoa</taxon>
        <taxon>Ecdysozoa</taxon>
        <taxon>Arthropoda</taxon>
        <taxon>Hexapoda</taxon>
        <taxon>Insecta</taxon>
        <taxon>Pterygota</taxon>
        <taxon>Neoptera</taxon>
        <taxon>Endopterygota</taxon>
        <taxon>Diptera</taxon>
        <taxon>Nematocera</taxon>
        <taxon>Sciaroidea</taxon>
        <taxon>Sciaridae</taxon>
        <taxon>Pseudolycoriella</taxon>
    </lineage>
</organism>
<dbReference type="InterPro" id="IPR024571">
    <property type="entry name" value="ERAP1-like_C_dom"/>
</dbReference>
<proteinExistence type="inferred from homology"/>
<feature type="non-terminal residue" evidence="3">
    <location>
        <position position="1"/>
    </location>
</feature>
<dbReference type="Gene3D" id="1.25.50.20">
    <property type="match status" value="1"/>
</dbReference>
<dbReference type="EMBL" id="WJQU01000003">
    <property type="protein sequence ID" value="KAJ6637239.1"/>
    <property type="molecule type" value="Genomic_DNA"/>
</dbReference>
<keyword evidence="4" id="KW-1185">Reference proteome</keyword>
<gene>
    <name evidence="3" type="primary">ANPEP_4</name>
    <name evidence="3" type="ORF">Bhyg_09969</name>
</gene>
<comment type="caution">
    <text evidence="3">The sequence shown here is derived from an EMBL/GenBank/DDBJ whole genome shotgun (WGS) entry which is preliminary data.</text>
</comment>
<dbReference type="InterPro" id="IPR050344">
    <property type="entry name" value="Peptidase_M1_aminopeptidases"/>
</dbReference>
<feature type="non-terminal residue" evidence="3">
    <location>
        <position position="380"/>
    </location>
</feature>
<dbReference type="PANTHER" id="PTHR11533">
    <property type="entry name" value="PROTEASE M1 ZINC METALLOPROTEASE"/>
    <property type="match status" value="1"/>
</dbReference>
<dbReference type="PANTHER" id="PTHR11533:SF299">
    <property type="entry name" value="AMINOPEPTIDASE"/>
    <property type="match status" value="1"/>
</dbReference>